<dbReference type="eggNOG" id="COG1555">
    <property type="taxonomic scope" value="Bacteria"/>
</dbReference>
<dbReference type="Proteomes" id="UP000019402">
    <property type="component" value="Unassembled WGS sequence"/>
</dbReference>
<evidence type="ECO:0000313" key="2">
    <source>
        <dbReference type="EMBL" id="GAF02915.1"/>
    </source>
</evidence>
<name>W7XWY5_9BACT</name>
<sequence>MKQKLLTFILLLFIINLHAQTPRDPSQVIEEILESISEKDINLNDQSQLFDELIELYERPININTMKTSDLEKLIFLSDLQIQRIKDYVQKMGPVHSKFQLQAIPGLTRTDIERLMMFVKMEPQYTIQTPYRYINGQLILRNQFDVEKARGYTIDTTATHYEGNRHHSYAKMQLQYGDHWSAGAVLDKDPGESLFPMDFISAYAMRKSDQLIKTLIIGDYHANFGQGLALWTGTSMGKTSEALGVRKRSNGFNKYASSNEYAFFRGVATTLAYKNMELSLFGSHKNRDADIKINEDSSLHIVESMPTTGYHRTPNEINKKNKLGQSTFGANLEYQYKKFSLSMGGFSQRYDADSIAVKQLYQLTAHEKTETSHYWVSYHYAFNKALSFGELAMDDNGDIALTNGLLLRPVDNVSLALSYRYFSNKYYSPWTNAISENSLPAGESGFYMGIKALPLSKTQLLAYVDIFKTNCPKYNIDGPFNGYDVSFQADYEFSQHFKLYVRYREKEKSKNSTSQDLPDYTTTTSNTRKIRLHTDFEVDANWTLQMRIEKSFYKETNEGSSEGILAYSGIKYTQNKMSCWLRYSVFDTDNYNTRLYAYENDLLYNFYTPAFQGEGSRFYGMVSYQLAKKIKLWIKAGRTRYYDRDEIGSGLQTIPGQSRTNIRMQIQIKL</sequence>
<dbReference type="OrthoDB" id="9766750at2"/>
<dbReference type="EMBL" id="BAMD01000015">
    <property type="protein sequence ID" value="GAF02915.1"/>
    <property type="molecule type" value="Genomic_DNA"/>
</dbReference>
<feature type="chain" id="PRO_5004906233" evidence="1">
    <location>
        <begin position="20"/>
        <end position="670"/>
    </location>
</feature>
<dbReference type="RefSeq" id="WP_027472771.1">
    <property type="nucleotide sequence ID" value="NZ_BAMD01000015.1"/>
</dbReference>
<dbReference type="SUPFAM" id="SSF47781">
    <property type="entry name" value="RuvA domain 2-like"/>
    <property type="match status" value="1"/>
</dbReference>
<comment type="caution">
    <text evidence="2">The sequence shown here is derived from an EMBL/GenBank/DDBJ whole genome shotgun (WGS) entry which is preliminary data.</text>
</comment>
<dbReference type="AlphaFoldDB" id="W7XWY5"/>
<protein>
    <submittedName>
        <fullName evidence="2">Helix-hairpin-helix motif</fullName>
    </submittedName>
</protein>
<dbReference type="InterPro" id="IPR010994">
    <property type="entry name" value="RuvA_2-like"/>
</dbReference>
<accession>W7XWY5</accession>
<dbReference type="STRING" id="869213.GCA_000517085_03338"/>
<feature type="signal peptide" evidence="1">
    <location>
        <begin position="1"/>
        <end position="19"/>
    </location>
</feature>
<reference evidence="2 3" key="1">
    <citation type="journal article" date="2014" name="Genome Announc.">
        <title>Draft Genome Sequence of Cytophaga fermentans JCM 21142T, a Facultative Anaerobe Isolated from Marine Mud.</title>
        <authorList>
            <person name="Starns D."/>
            <person name="Oshima K."/>
            <person name="Suda W."/>
            <person name="Iino T."/>
            <person name="Yuki M."/>
            <person name="Inoue J."/>
            <person name="Kitamura K."/>
            <person name="Iida T."/>
            <person name="Darby A."/>
            <person name="Hattori M."/>
            <person name="Ohkuma M."/>
        </authorList>
    </citation>
    <scope>NUCLEOTIDE SEQUENCE [LARGE SCALE GENOMIC DNA]</scope>
    <source>
        <strain evidence="2 3">JCM 21142</strain>
    </source>
</reference>
<evidence type="ECO:0000313" key="3">
    <source>
        <dbReference type="Proteomes" id="UP000019402"/>
    </source>
</evidence>
<proteinExistence type="predicted"/>
<keyword evidence="1" id="KW-0732">Signal</keyword>
<keyword evidence="3" id="KW-1185">Reference proteome</keyword>
<organism evidence="2 3">
    <name type="scientific">Saccharicrinis fermentans DSM 9555 = JCM 21142</name>
    <dbReference type="NCBI Taxonomy" id="869213"/>
    <lineage>
        <taxon>Bacteria</taxon>
        <taxon>Pseudomonadati</taxon>
        <taxon>Bacteroidota</taxon>
        <taxon>Bacteroidia</taxon>
        <taxon>Marinilabiliales</taxon>
        <taxon>Marinilabiliaceae</taxon>
        <taxon>Saccharicrinis</taxon>
    </lineage>
</organism>
<evidence type="ECO:0000256" key="1">
    <source>
        <dbReference type="SAM" id="SignalP"/>
    </source>
</evidence>
<gene>
    <name evidence="2" type="ORF">JCM21142_41565</name>
</gene>